<dbReference type="PROSITE" id="PS50033">
    <property type="entry name" value="UBX"/>
    <property type="match status" value="1"/>
</dbReference>
<proteinExistence type="predicted"/>
<organism evidence="5 6">
    <name type="scientific">Tetranychus urticae</name>
    <name type="common">Two-spotted spider mite</name>
    <dbReference type="NCBI Taxonomy" id="32264"/>
    <lineage>
        <taxon>Eukaryota</taxon>
        <taxon>Metazoa</taxon>
        <taxon>Ecdysozoa</taxon>
        <taxon>Arthropoda</taxon>
        <taxon>Chelicerata</taxon>
        <taxon>Arachnida</taxon>
        <taxon>Acari</taxon>
        <taxon>Acariformes</taxon>
        <taxon>Trombidiformes</taxon>
        <taxon>Prostigmata</taxon>
        <taxon>Eleutherengona</taxon>
        <taxon>Raphignathae</taxon>
        <taxon>Tetranychoidea</taxon>
        <taxon>Tetranychidae</taxon>
        <taxon>Tetranychus</taxon>
    </lineage>
</organism>
<sequence>MRDYIVIKLKEMGFDEEKIERACNSTTCESLDQVMEWIIVESEKSLNSVNESKPTVPTLKLGDISEATKCEADKLSNADSGESSVKKEVIKTPEEIEAEKRRYEEKIKQRRIAREQEERQQEIEKEKSRRQTGSEISKYREQYETQEKIRIAQEIRREKLEKEAHKKAVLEQIRKDREAMKRENQSSQPSTPSTSGSTPNKVVNTGSSSTECRLAIRLPDGKTLLHTFTPNEQLAAVRLYIQLNRKDLVGPANTSQPIKLIMPPNKVFTEDDMERTLLDLGLHPSARLIVADLKKPL</sequence>
<evidence type="ECO:0000256" key="1">
    <source>
        <dbReference type="ARBA" id="ARBA00004496"/>
    </source>
</evidence>
<feature type="compositionally biased region" description="Low complexity" evidence="3">
    <location>
        <begin position="185"/>
        <end position="199"/>
    </location>
</feature>
<evidence type="ECO:0000313" key="5">
    <source>
        <dbReference type="EnsemblMetazoa" id="tetur01g15210.1"/>
    </source>
</evidence>
<dbReference type="EnsemblMetazoa" id="tetur01g15210.1">
    <property type="protein sequence ID" value="tetur01g15210.1"/>
    <property type="gene ID" value="tetur01g15210"/>
</dbReference>
<evidence type="ECO:0000256" key="3">
    <source>
        <dbReference type="SAM" id="MobiDB-lite"/>
    </source>
</evidence>
<reference evidence="5" key="2">
    <citation type="submission" date="2015-06" db="UniProtKB">
        <authorList>
            <consortium name="EnsemblMetazoa"/>
        </authorList>
    </citation>
    <scope>IDENTIFICATION</scope>
</reference>
<dbReference type="GO" id="GO:0005634">
    <property type="term" value="C:nucleus"/>
    <property type="evidence" value="ECO:0007669"/>
    <property type="project" value="TreeGrafter"/>
</dbReference>
<dbReference type="GO" id="GO:0036435">
    <property type="term" value="F:K48-linked polyubiquitin modification-dependent protein binding"/>
    <property type="evidence" value="ECO:0007669"/>
    <property type="project" value="TreeGrafter"/>
</dbReference>
<dbReference type="PANTHER" id="PTHR46340">
    <property type="entry name" value="UBX DOMAIN-CONTAINING PROTEIN 1"/>
    <property type="match status" value="1"/>
</dbReference>
<accession>T1JTS3</accession>
<name>T1JTS3_TETUR</name>
<dbReference type="InterPro" id="IPR001012">
    <property type="entry name" value="UBX_dom"/>
</dbReference>
<feature type="compositionally biased region" description="Basic and acidic residues" evidence="3">
    <location>
        <begin position="111"/>
        <end position="129"/>
    </location>
</feature>
<dbReference type="AlphaFoldDB" id="T1JTS3"/>
<keyword evidence="2" id="KW-0963">Cytoplasm</keyword>
<keyword evidence="6" id="KW-1185">Reference proteome</keyword>
<dbReference type="HOGENOM" id="CLU_047594_1_0_1"/>
<feature type="domain" description="UBX" evidence="4">
    <location>
        <begin position="207"/>
        <end position="290"/>
    </location>
</feature>
<feature type="region of interest" description="Disordered" evidence="3">
    <location>
        <begin position="111"/>
        <end position="143"/>
    </location>
</feature>
<protein>
    <recommendedName>
        <fullName evidence="4">UBX domain-containing protein</fullName>
    </recommendedName>
</protein>
<dbReference type="GO" id="GO:0005737">
    <property type="term" value="C:cytoplasm"/>
    <property type="evidence" value="ECO:0007669"/>
    <property type="project" value="UniProtKB-SubCell"/>
</dbReference>
<dbReference type="SMART" id="SM00166">
    <property type="entry name" value="UBX"/>
    <property type="match status" value="1"/>
</dbReference>
<dbReference type="GO" id="GO:1903094">
    <property type="term" value="P:negative regulation of protein K48-linked deubiquitination"/>
    <property type="evidence" value="ECO:0007669"/>
    <property type="project" value="TreeGrafter"/>
</dbReference>
<dbReference type="InterPro" id="IPR029071">
    <property type="entry name" value="Ubiquitin-like_domsf"/>
</dbReference>
<dbReference type="Pfam" id="PF00789">
    <property type="entry name" value="UBX"/>
    <property type="match status" value="1"/>
</dbReference>
<reference evidence="6" key="1">
    <citation type="submission" date="2011-08" db="EMBL/GenBank/DDBJ databases">
        <authorList>
            <person name="Rombauts S."/>
        </authorList>
    </citation>
    <scope>NUCLEOTIDE SEQUENCE</scope>
    <source>
        <strain evidence="6">London</strain>
    </source>
</reference>
<evidence type="ECO:0000259" key="4">
    <source>
        <dbReference type="PROSITE" id="PS50033"/>
    </source>
</evidence>
<feature type="compositionally biased region" description="Polar residues" evidence="3">
    <location>
        <begin position="200"/>
        <end position="209"/>
    </location>
</feature>
<dbReference type="GO" id="GO:0031397">
    <property type="term" value="P:negative regulation of protein ubiquitination"/>
    <property type="evidence" value="ECO:0007669"/>
    <property type="project" value="TreeGrafter"/>
</dbReference>
<dbReference type="GO" id="GO:0032435">
    <property type="term" value="P:negative regulation of proteasomal ubiquitin-dependent protein catabolic process"/>
    <property type="evidence" value="ECO:0007669"/>
    <property type="project" value="TreeGrafter"/>
</dbReference>
<comment type="subcellular location">
    <subcellularLocation>
        <location evidence="1">Cytoplasm</location>
    </subcellularLocation>
</comment>
<dbReference type="Proteomes" id="UP000015104">
    <property type="component" value="Unassembled WGS sequence"/>
</dbReference>
<feature type="region of interest" description="Disordered" evidence="3">
    <location>
        <begin position="177"/>
        <end position="209"/>
    </location>
</feature>
<dbReference type="PANTHER" id="PTHR46340:SF1">
    <property type="entry name" value="UBX DOMAIN-CONTAINING PROTEIN 1"/>
    <property type="match status" value="1"/>
</dbReference>
<dbReference type="STRING" id="32264.T1JTS3"/>
<dbReference type="SUPFAM" id="SSF54236">
    <property type="entry name" value="Ubiquitin-like"/>
    <property type="match status" value="1"/>
</dbReference>
<dbReference type="EMBL" id="CAEY01000484">
    <property type="status" value="NOT_ANNOTATED_CDS"/>
    <property type="molecule type" value="Genomic_DNA"/>
</dbReference>
<dbReference type="eggNOG" id="KOG2689">
    <property type="taxonomic scope" value="Eukaryota"/>
</dbReference>
<evidence type="ECO:0000256" key="2">
    <source>
        <dbReference type="ARBA" id="ARBA00022490"/>
    </source>
</evidence>
<dbReference type="Gene3D" id="3.10.20.90">
    <property type="entry name" value="Phosphatidylinositol 3-kinase Catalytic Subunit, Chain A, domain 1"/>
    <property type="match status" value="1"/>
</dbReference>
<evidence type="ECO:0000313" key="6">
    <source>
        <dbReference type="Proteomes" id="UP000015104"/>
    </source>
</evidence>